<evidence type="ECO:0000313" key="2">
    <source>
        <dbReference type="Proteomes" id="UP000625210"/>
    </source>
</evidence>
<keyword evidence="2" id="KW-1185">Reference proteome</keyword>
<dbReference type="AlphaFoldDB" id="A0A8J2YAT5"/>
<gene>
    <name evidence="1" type="ORF">GCM10011571_35660</name>
</gene>
<reference evidence="1" key="1">
    <citation type="journal article" date="2014" name="Int. J. Syst. Evol. Microbiol.">
        <title>Complete genome sequence of Corynebacterium casei LMG S-19264T (=DSM 44701T), isolated from a smear-ripened cheese.</title>
        <authorList>
            <consortium name="US DOE Joint Genome Institute (JGI-PGF)"/>
            <person name="Walter F."/>
            <person name="Albersmeier A."/>
            <person name="Kalinowski J."/>
            <person name="Ruckert C."/>
        </authorList>
    </citation>
    <scope>NUCLEOTIDE SEQUENCE</scope>
    <source>
        <strain evidence="1">CGMCC 1.15179</strain>
    </source>
</reference>
<comment type="caution">
    <text evidence="1">The sequence shown here is derived from an EMBL/GenBank/DDBJ whole genome shotgun (WGS) entry which is preliminary data.</text>
</comment>
<name>A0A8J2YAT5_9BACL</name>
<evidence type="ECO:0000313" key="1">
    <source>
        <dbReference type="EMBL" id="GGE30293.1"/>
    </source>
</evidence>
<sequence>MEREQMITRIWEYDFAGDINIVDVYTALAQKIDAALNLTDLHCSGCGIYKVRALFMKIVKNSSNTYRMKAARMKAAL</sequence>
<dbReference type="Proteomes" id="UP000625210">
    <property type="component" value="Unassembled WGS sequence"/>
</dbReference>
<reference evidence="1" key="2">
    <citation type="submission" date="2020-09" db="EMBL/GenBank/DDBJ databases">
        <authorList>
            <person name="Sun Q."/>
            <person name="Zhou Y."/>
        </authorList>
    </citation>
    <scope>NUCLEOTIDE SEQUENCE</scope>
    <source>
        <strain evidence="1">CGMCC 1.15179</strain>
    </source>
</reference>
<accession>A0A8J2YAT5</accession>
<organism evidence="1 2">
    <name type="scientific">Marinithermofilum abyssi</name>
    <dbReference type="NCBI Taxonomy" id="1571185"/>
    <lineage>
        <taxon>Bacteria</taxon>
        <taxon>Bacillati</taxon>
        <taxon>Bacillota</taxon>
        <taxon>Bacilli</taxon>
        <taxon>Bacillales</taxon>
        <taxon>Thermoactinomycetaceae</taxon>
        <taxon>Marinithermofilum</taxon>
    </lineage>
</organism>
<proteinExistence type="predicted"/>
<dbReference type="EMBL" id="BMHQ01000034">
    <property type="protein sequence ID" value="GGE30293.1"/>
    <property type="molecule type" value="Genomic_DNA"/>
</dbReference>
<protein>
    <submittedName>
        <fullName evidence="1">Uncharacterized protein</fullName>
    </submittedName>
</protein>